<feature type="signal peptide" evidence="1">
    <location>
        <begin position="1"/>
        <end position="28"/>
    </location>
</feature>
<name>A0A7S2Z4E3_9CHLO</name>
<dbReference type="AlphaFoldDB" id="A0A7S2Z4E3"/>
<evidence type="ECO:0000313" key="2">
    <source>
        <dbReference type="EMBL" id="CAE0021620.1"/>
    </source>
</evidence>
<evidence type="ECO:0000256" key="1">
    <source>
        <dbReference type="SAM" id="SignalP"/>
    </source>
</evidence>
<accession>A0A7S2Z4E3</accession>
<dbReference type="PROSITE" id="PS51257">
    <property type="entry name" value="PROKAR_LIPOPROTEIN"/>
    <property type="match status" value="1"/>
</dbReference>
<dbReference type="EMBL" id="HBHU01008499">
    <property type="protein sequence ID" value="CAE0021620.1"/>
    <property type="molecule type" value="Transcribed_RNA"/>
</dbReference>
<feature type="chain" id="PRO_5031214127" description="Inhibitor I9 domain-containing protein" evidence="1">
    <location>
        <begin position="29"/>
        <end position="200"/>
    </location>
</feature>
<dbReference type="SUPFAM" id="SSF54897">
    <property type="entry name" value="Protease propeptides/inhibitors"/>
    <property type="match status" value="1"/>
</dbReference>
<gene>
    <name evidence="2" type="ORF">CLAU1311_LOCUS5504</name>
</gene>
<protein>
    <recommendedName>
        <fullName evidence="3">Inhibitor I9 domain-containing protein</fullName>
    </recommendedName>
</protein>
<proteinExistence type="predicted"/>
<keyword evidence="1" id="KW-0732">Signal</keyword>
<evidence type="ECO:0008006" key="3">
    <source>
        <dbReference type="Google" id="ProtNLM"/>
    </source>
</evidence>
<sequence length="200" mass="22421">MRTSPSLTARLAIHAALLLLLSCVATHASSSSDIQSHRGAAQAGDSANFFCTLQNERVKMDLEDYDLPVRRVDATRRKRITFVRNSFFSLKFAHILFACWHSVAGLPLSSPVSASRKQDQASYVVGVKEKAAKAGLLADLNDHFDWRPQYEYSSMSMFSGFLSPDQVQWLLQDTRIAYVECDGFVKVARKKGLEEESREL</sequence>
<organism evidence="2">
    <name type="scientific">Chloropicon laureae</name>
    <dbReference type="NCBI Taxonomy" id="464258"/>
    <lineage>
        <taxon>Eukaryota</taxon>
        <taxon>Viridiplantae</taxon>
        <taxon>Chlorophyta</taxon>
        <taxon>Chloropicophyceae</taxon>
        <taxon>Chloropicales</taxon>
        <taxon>Chloropicaceae</taxon>
        <taxon>Chloropicon</taxon>
    </lineage>
</organism>
<dbReference type="InterPro" id="IPR037045">
    <property type="entry name" value="S8pro/Inhibitor_I9_sf"/>
</dbReference>
<dbReference type="Gene3D" id="3.30.70.80">
    <property type="entry name" value="Peptidase S8 propeptide/proteinase inhibitor I9"/>
    <property type="match status" value="1"/>
</dbReference>
<reference evidence="2" key="1">
    <citation type="submission" date="2021-01" db="EMBL/GenBank/DDBJ databases">
        <authorList>
            <person name="Corre E."/>
            <person name="Pelletier E."/>
            <person name="Niang G."/>
            <person name="Scheremetjew M."/>
            <person name="Finn R."/>
            <person name="Kale V."/>
            <person name="Holt S."/>
            <person name="Cochrane G."/>
            <person name="Meng A."/>
            <person name="Brown T."/>
            <person name="Cohen L."/>
        </authorList>
    </citation>
    <scope>NUCLEOTIDE SEQUENCE</scope>
    <source>
        <strain evidence="2">RCC856</strain>
    </source>
</reference>